<dbReference type="Proteomes" id="UP000298327">
    <property type="component" value="Unassembled WGS sequence"/>
</dbReference>
<sequence>MSTVTASVVDRTLLQQRVVTVTRYDCSTFIKPQLRNPNQSAEFKASNADGVIALTQPIVRTGGLSPGIRRPQQGNFGNSPPLTYPTGNLKNPP</sequence>
<keyword evidence="3" id="KW-1185">Reference proteome</keyword>
<name>A0A4Y9ZBQ4_9AGAM</name>
<reference evidence="2 3" key="1">
    <citation type="submission" date="2019-02" db="EMBL/GenBank/DDBJ databases">
        <title>Genome sequencing of the rare red list fungi Dentipellis fragilis.</title>
        <authorList>
            <person name="Buettner E."/>
            <person name="Kellner H."/>
        </authorList>
    </citation>
    <scope>NUCLEOTIDE SEQUENCE [LARGE SCALE GENOMIC DNA]</scope>
    <source>
        <strain evidence="2 3">DSM 105465</strain>
    </source>
</reference>
<dbReference type="EMBL" id="SEOQ01000046">
    <property type="protein sequence ID" value="TFY71570.1"/>
    <property type="molecule type" value="Genomic_DNA"/>
</dbReference>
<evidence type="ECO:0000313" key="2">
    <source>
        <dbReference type="EMBL" id="TFY71570.1"/>
    </source>
</evidence>
<accession>A0A4Y9ZBQ4</accession>
<evidence type="ECO:0000256" key="1">
    <source>
        <dbReference type="SAM" id="MobiDB-lite"/>
    </source>
</evidence>
<evidence type="ECO:0000313" key="3">
    <source>
        <dbReference type="Proteomes" id="UP000298327"/>
    </source>
</evidence>
<proteinExistence type="predicted"/>
<gene>
    <name evidence="2" type="ORF">EVG20_g1447</name>
</gene>
<feature type="compositionally biased region" description="Polar residues" evidence="1">
    <location>
        <begin position="72"/>
        <end position="93"/>
    </location>
</feature>
<feature type="region of interest" description="Disordered" evidence="1">
    <location>
        <begin position="63"/>
        <end position="93"/>
    </location>
</feature>
<comment type="caution">
    <text evidence="2">The sequence shown here is derived from an EMBL/GenBank/DDBJ whole genome shotgun (WGS) entry which is preliminary data.</text>
</comment>
<dbReference type="AlphaFoldDB" id="A0A4Y9ZBQ4"/>
<protein>
    <submittedName>
        <fullName evidence="2">Uncharacterized protein</fullName>
    </submittedName>
</protein>
<organism evidence="2 3">
    <name type="scientific">Dentipellis fragilis</name>
    <dbReference type="NCBI Taxonomy" id="205917"/>
    <lineage>
        <taxon>Eukaryota</taxon>
        <taxon>Fungi</taxon>
        <taxon>Dikarya</taxon>
        <taxon>Basidiomycota</taxon>
        <taxon>Agaricomycotina</taxon>
        <taxon>Agaricomycetes</taxon>
        <taxon>Russulales</taxon>
        <taxon>Hericiaceae</taxon>
        <taxon>Dentipellis</taxon>
    </lineage>
</organism>